<evidence type="ECO:0000256" key="1">
    <source>
        <dbReference type="ARBA" id="ARBA00004202"/>
    </source>
</evidence>
<dbReference type="InterPro" id="IPR017871">
    <property type="entry name" value="ABC_transporter-like_CS"/>
</dbReference>
<keyword evidence="8" id="KW-1278">Translocase</keyword>
<keyword evidence="4" id="KW-1003">Cell membrane</keyword>
<dbReference type="InterPro" id="IPR003593">
    <property type="entry name" value="AAA+_ATPase"/>
</dbReference>
<dbReference type="InterPro" id="IPR003439">
    <property type="entry name" value="ABC_transporter-like_ATP-bd"/>
</dbReference>
<comment type="caution">
    <text evidence="11">The sequence shown here is derived from an EMBL/GenBank/DDBJ whole genome shotgun (WGS) entry which is preliminary data.</text>
</comment>
<evidence type="ECO:0000256" key="8">
    <source>
        <dbReference type="ARBA" id="ARBA00022967"/>
    </source>
</evidence>
<dbReference type="GO" id="GO:0005524">
    <property type="term" value="F:ATP binding"/>
    <property type="evidence" value="ECO:0007669"/>
    <property type="project" value="UniProtKB-KW"/>
</dbReference>
<dbReference type="PANTHER" id="PTHR43297:SF14">
    <property type="entry name" value="ATPASE AAA-TYPE CORE DOMAIN-CONTAINING PROTEIN"/>
    <property type="match status" value="1"/>
</dbReference>
<protein>
    <submittedName>
        <fullName evidence="11">ABC transporter ATP-binding protein</fullName>
    </submittedName>
</protein>
<evidence type="ECO:0000313" key="12">
    <source>
        <dbReference type="Proteomes" id="UP001260872"/>
    </source>
</evidence>
<dbReference type="PROSITE" id="PS00211">
    <property type="entry name" value="ABC_TRANSPORTER_1"/>
    <property type="match status" value="1"/>
</dbReference>
<comment type="subcellular location">
    <subcellularLocation>
        <location evidence="1">Cell membrane</location>
        <topology evidence="1">Peripheral membrane protein</topology>
    </subcellularLocation>
</comment>
<gene>
    <name evidence="11" type="ORF">RH857_08380</name>
</gene>
<keyword evidence="12" id="KW-1185">Reference proteome</keyword>
<evidence type="ECO:0000256" key="4">
    <source>
        <dbReference type="ARBA" id="ARBA00022475"/>
    </source>
</evidence>
<evidence type="ECO:0000256" key="7">
    <source>
        <dbReference type="ARBA" id="ARBA00022840"/>
    </source>
</evidence>
<proteinExistence type="inferred from homology"/>
<dbReference type="SUPFAM" id="SSF52540">
    <property type="entry name" value="P-loop containing nucleoside triphosphate hydrolases"/>
    <property type="match status" value="1"/>
</dbReference>
<evidence type="ECO:0000256" key="6">
    <source>
        <dbReference type="ARBA" id="ARBA00022741"/>
    </source>
</evidence>
<keyword evidence="3" id="KW-0813">Transport</keyword>
<dbReference type="EMBL" id="JAVKGT010000019">
    <property type="protein sequence ID" value="MDR5712146.1"/>
    <property type="molecule type" value="Genomic_DNA"/>
</dbReference>
<dbReference type="RefSeq" id="WP_310537526.1">
    <property type="nucleotide sequence ID" value="NZ_BAAAOC010000087.1"/>
</dbReference>
<dbReference type="Proteomes" id="UP001260872">
    <property type="component" value="Unassembled WGS sequence"/>
</dbReference>
<dbReference type="PROSITE" id="PS50893">
    <property type="entry name" value="ABC_TRANSPORTER_2"/>
    <property type="match status" value="1"/>
</dbReference>
<evidence type="ECO:0000256" key="3">
    <source>
        <dbReference type="ARBA" id="ARBA00022448"/>
    </source>
</evidence>
<keyword evidence="5" id="KW-0997">Cell inner membrane</keyword>
<evidence type="ECO:0000256" key="2">
    <source>
        <dbReference type="ARBA" id="ARBA00005417"/>
    </source>
</evidence>
<keyword evidence="6" id="KW-0547">Nucleotide-binding</keyword>
<evidence type="ECO:0000256" key="9">
    <source>
        <dbReference type="ARBA" id="ARBA00023136"/>
    </source>
</evidence>
<evidence type="ECO:0000313" key="11">
    <source>
        <dbReference type="EMBL" id="MDR5712146.1"/>
    </source>
</evidence>
<organism evidence="11 12">
    <name type="scientific">Nesterenkonia flava</name>
    <dbReference type="NCBI Taxonomy" id="469799"/>
    <lineage>
        <taxon>Bacteria</taxon>
        <taxon>Bacillati</taxon>
        <taxon>Actinomycetota</taxon>
        <taxon>Actinomycetes</taxon>
        <taxon>Micrococcales</taxon>
        <taxon>Micrococcaceae</taxon>
        <taxon>Nesterenkonia</taxon>
    </lineage>
</organism>
<keyword evidence="9" id="KW-0472">Membrane</keyword>
<sequence length="275" mass="30134">MNSDERLLDYREVTIANRMTGEHIVHGFTASLRRGEVLGIVGESGSGKSITCRSILGILPRGFDITEGTAEVLGQDLRNLSAKGWLSIRGVRVGAVFQDPGSYLNPSIRVGPQIAEPLRVRRGLKRGEAKERVLDLFASVHLADPADLYQRYSYELSGGMLQRILIAGALALEPEVLIADEATTALDVTVQAEILDLLEELKEKTGVALVVVSHDLAVVGRLCDRILVMRHGQIIDQGSTRQVLFEPAHEYTRLLVSEHQVYGLDRFLAAERSAG</sequence>
<name>A0ABU1FU10_9MICC</name>
<comment type="similarity">
    <text evidence="2">Belongs to the ABC transporter superfamily.</text>
</comment>
<feature type="domain" description="ABC transporter" evidence="10">
    <location>
        <begin position="8"/>
        <end position="256"/>
    </location>
</feature>
<evidence type="ECO:0000256" key="5">
    <source>
        <dbReference type="ARBA" id="ARBA00022519"/>
    </source>
</evidence>
<dbReference type="InterPro" id="IPR050388">
    <property type="entry name" value="ABC_Ni/Peptide_Import"/>
</dbReference>
<dbReference type="PANTHER" id="PTHR43297">
    <property type="entry name" value="OLIGOPEPTIDE TRANSPORT ATP-BINDING PROTEIN APPD"/>
    <property type="match status" value="1"/>
</dbReference>
<dbReference type="SMART" id="SM00382">
    <property type="entry name" value="AAA"/>
    <property type="match status" value="1"/>
</dbReference>
<reference evidence="12" key="1">
    <citation type="submission" date="2023-07" db="EMBL/GenBank/DDBJ databases">
        <title>Description of three actinobacteria isolated from air of manufacturing shop in a pharmaceutical factory.</title>
        <authorList>
            <person name="Zhang D.-F."/>
        </authorList>
    </citation>
    <scope>NUCLEOTIDE SEQUENCE [LARGE SCALE GENOMIC DNA]</scope>
    <source>
        <strain evidence="12">CCTCC AB 207010</strain>
    </source>
</reference>
<dbReference type="CDD" id="cd03257">
    <property type="entry name" value="ABC_NikE_OppD_transporters"/>
    <property type="match status" value="1"/>
</dbReference>
<dbReference type="Pfam" id="PF00005">
    <property type="entry name" value="ABC_tran"/>
    <property type="match status" value="1"/>
</dbReference>
<dbReference type="Gene3D" id="3.40.50.300">
    <property type="entry name" value="P-loop containing nucleotide triphosphate hydrolases"/>
    <property type="match status" value="1"/>
</dbReference>
<accession>A0ABU1FU10</accession>
<keyword evidence="7 11" id="KW-0067">ATP-binding</keyword>
<dbReference type="InterPro" id="IPR027417">
    <property type="entry name" value="P-loop_NTPase"/>
</dbReference>
<evidence type="ECO:0000259" key="10">
    <source>
        <dbReference type="PROSITE" id="PS50893"/>
    </source>
</evidence>